<evidence type="ECO:0000259" key="2">
    <source>
        <dbReference type="Pfam" id="PF02469"/>
    </source>
</evidence>
<evidence type="ECO:0000313" key="4">
    <source>
        <dbReference type="Proteomes" id="UP000190150"/>
    </source>
</evidence>
<evidence type="ECO:0000313" key="3">
    <source>
        <dbReference type="EMBL" id="SKB54703.1"/>
    </source>
</evidence>
<keyword evidence="4" id="KW-1185">Reference proteome</keyword>
<dbReference type="Proteomes" id="UP000190150">
    <property type="component" value="Unassembled WGS sequence"/>
</dbReference>
<reference evidence="4" key="1">
    <citation type="submission" date="2017-02" db="EMBL/GenBank/DDBJ databases">
        <authorList>
            <person name="Varghese N."/>
            <person name="Submissions S."/>
        </authorList>
    </citation>
    <scope>NUCLEOTIDE SEQUENCE [LARGE SCALE GENOMIC DNA]</scope>
    <source>
        <strain evidence="4">DSM 24091</strain>
    </source>
</reference>
<feature type="domain" description="FAS1" evidence="2">
    <location>
        <begin position="56"/>
        <end position="204"/>
    </location>
</feature>
<dbReference type="RefSeq" id="WP_079642277.1">
    <property type="nucleotide sequence ID" value="NZ_FUZF01000003.1"/>
</dbReference>
<name>A0A1T5C5T2_9SPHI</name>
<protein>
    <submittedName>
        <fullName evidence="3">Fasciclin domain-containing protein</fullName>
    </submittedName>
</protein>
<dbReference type="InterPro" id="IPR036378">
    <property type="entry name" value="FAS1_dom_sf"/>
</dbReference>
<evidence type="ECO:0000256" key="1">
    <source>
        <dbReference type="SAM" id="SignalP"/>
    </source>
</evidence>
<dbReference type="Gene3D" id="2.30.180.10">
    <property type="entry name" value="FAS1 domain"/>
    <property type="match status" value="1"/>
</dbReference>
<keyword evidence="1" id="KW-0732">Signal</keyword>
<proteinExistence type="predicted"/>
<accession>A0A1T5C5T2</accession>
<feature type="chain" id="PRO_5013001734" evidence="1">
    <location>
        <begin position="25"/>
        <end position="221"/>
    </location>
</feature>
<dbReference type="EMBL" id="FUZF01000003">
    <property type="protein sequence ID" value="SKB54703.1"/>
    <property type="molecule type" value="Genomic_DNA"/>
</dbReference>
<gene>
    <name evidence="3" type="ORF">SAMN05660841_01142</name>
</gene>
<dbReference type="OrthoDB" id="654858at2"/>
<dbReference type="AlphaFoldDB" id="A0A1T5C5T2"/>
<feature type="signal peptide" evidence="1">
    <location>
        <begin position="1"/>
        <end position="24"/>
    </location>
</feature>
<dbReference type="Pfam" id="PF02469">
    <property type="entry name" value="Fasciclin"/>
    <property type="match status" value="1"/>
</dbReference>
<dbReference type="InterPro" id="IPR000782">
    <property type="entry name" value="FAS1_domain"/>
</dbReference>
<dbReference type="SUPFAM" id="SSF82153">
    <property type="entry name" value="FAS1 domain"/>
    <property type="match status" value="1"/>
</dbReference>
<sequence length="221" mass="24909">MKSIKYIIMLVVAASLLFSYSSCSKHTGYYDFENKENQYAGSTLDYFRSKPGTYDSLLQVLDLLPEFKEGLSSDSLTIFAPTNASFRLAITNLNLVRKTQNRPDLNLKTLNRVELDTLLSKYIVQGLKRTADMEFVDGLDMTTSKYEKNMHAQRIKQDASGHVGGGLVTVYYTDKKDSKFELNWVRAATQAVNISTDKSVVHVLANGHEFGFGDFLTKMNK</sequence>
<dbReference type="STRING" id="1513896.SAMN05660841_01142"/>
<organism evidence="3 4">
    <name type="scientific">Sphingobacterium nematocida</name>
    <dbReference type="NCBI Taxonomy" id="1513896"/>
    <lineage>
        <taxon>Bacteria</taxon>
        <taxon>Pseudomonadati</taxon>
        <taxon>Bacteroidota</taxon>
        <taxon>Sphingobacteriia</taxon>
        <taxon>Sphingobacteriales</taxon>
        <taxon>Sphingobacteriaceae</taxon>
        <taxon>Sphingobacterium</taxon>
    </lineage>
</organism>